<keyword evidence="1" id="KW-0472">Membrane</keyword>
<keyword evidence="1" id="KW-0812">Transmembrane</keyword>
<gene>
    <name evidence="3" type="ORF">E3T48_15280</name>
</gene>
<dbReference type="Pfam" id="PF03703">
    <property type="entry name" value="bPH_2"/>
    <property type="match status" value="3"/>
</dbReference>
<dbReference type="PANTHER" id="PTHR34473:SF2">
    <property type="entry name" value="UPF0699 TRANSMEMBRANE PROTEIN YDBT"/>
    <property type="match status" value="1"/>
</dbReference>
<feature type="domain" description="YdbS-like PH" evidence="2">
    <location>
        <begin position="330"/>
        <end position="412"/>
    </location>
</feature>
<accession>A0A4R9AXR6</accession>
<proteinExistence type="predicted"/>
<feature type="transmembrane region" description="Helical" evidence="1">
    <location>
        <begin position="304"/>
        <end position="322"/>
    </location>
</feature>
<feature type="transmembrane region" description="Helical" evidence="1">
    <location>
        <begin position="278"/>
        <end position="298"/>
    </location>
</feature>
<feature type="domain" description="YdbS-like PH" evidence="2">
    <location>
        <begin position="456"/>
        <end position="531"/>
    </location>
</feature>
<protein>
    <recommendedName>
        <fullName evidence="2">YdbS-like PH domain-containing protein</fullName>
    </recommendedName>
</protein>
<dbReference type="RefSeq" id="WP_134524888.1">
    <property type="nucleotide sequence ID" value="NZ_SOHH01000108.1"/>
</dbReference>
<reference evidence="3 4" key="1">
    <citation type="submission" date="2019-03" db="EMBL/GenBank/DDBJ databases">
        <title>Genomics of glacier-inhabiting Cryobacterium strains.</title>
        <authorList>
            <person name="Liu Q."/>
            <person name="Xin Y.-H."/>
        </authorList>
    </citation>
    <scope>NUCLEOTIDE SEQUENCE [LARGE SCALE GENOMIC DNA]</scope>
    <source>
        <strain evidence="3 4">Hh4</strain>
    </source>
</reference>
<evidence type="ECO:0000313" key="4">
    <source>
        <dbReference type="Proteomes" id="UP000298313"/>
    </source>
</evidence>
<dbReference type="InterPro" id="IPR005182">
    <property type="entry name" value="YdbS-like_PH"/>
</dbReference>
<dbReference type="OrthoDB" id="3190163at2"/>
<dbReference type="AlphaFoldDB" id="A0A4R9AXR6"/>
<keyword evidence="1" id="KW-1133">Transmembrane helix</keyword>
<comment type="caution">
    <text evidence="3">The sequence shown here is derived from an EMBL/GenBank/DDBJ whole genome shotgun (WGS) entry which is preliminary data.</text>
</comment>
<organism evidence="3 4">
    <name type="scientific">Cryobacterium fucosi</name>
    <dbReference type="NCBI Taxonomy" id="1259157"/>
    <lineage>
        <taxon>Bacteria</taxon>
        <taxon>Bacillati</taxon>
        <taxon>Actinomycetota</taxon>
        <taxon>Actinomycetes</taxon>
        <taxon>Micrococcales</taxon>
        <taxon>Microbacteriaceae</taxon>
        <taxon>Cryobacterium</taxon>
    </lineage>
</organism>
<dbReference type="PANTHER" id="PTHR34473">
    <property type="entry name" value="UPF0699 TRANSMEMBRANE PROTEIN YDBS"/>
    <property type="match status" value="1"/>
</dbReference>
<dbReference type="InterPro" id="IPR014529">
    <property type="entry name" value="UCP026631"/>
</dbReference>
<dbReference type="EMBL" id="SOHH01000108">
    <property type="protein sequence ID" value="TFD72531.1"/>
    <property type="molecule type" value="Genomic_DNA"/>
</dbReference>
<evidence type="ECO:0000313" key="3">
    <source>
        <dbReference type="EMBL" id="TFD72531.1"/>
    </source>
</evidence>
<dbReference type="Proteomes" id="UP000298313">
    <property type="component" value="Unassembled WGS sequence"/>
</dbReference>
<feature type="transmembrane region" description="Helical" evidence="1">
    <location>
        <begin position="18"/>
        <end position="36"/>
    </location>
</feature>
<dbReference type="PIRSF" id="PIRSF026631">
    <property type="entry name" value="UCP026631"/>
    <property type="match status" value="1"/>
</dbReference>
<evidence type="ECO:0000256" key="1">
    <source>
        <dbReference type="SAM" id="Phobius"/>
    </source>
</evidence>
<feature type="transmembrane region" description="Helical" evidence="1">
    <location>
        <begin position="63"/>
        <end position="84"/>
    </location>
</feature>
<evidence type="ECO:0000259" key="2">
    <source>
        <dbReference type="Pfam" id="PF03703"/>
    </source>
</evidence>
<keyword evidence="4" id="KW-1185">Reference proteome</keyword>
<name>A0A4R9AXR6_9MICO</name>
<feature type="domain" description="YdbS-like PH" evidence="2">
    <location>
        <begin position="86"/>
        <end position="162"/>
    </location>
</feature>
<sequence>MTSLADGEWHRLHPASPLLRGGIFIVAVLGFIIANLRERLIDFFFGVPGHGGDPIDEIMRRGAVGWVLLVVAVVLVLILLGFYLSWRLHAFRVGDEVVEVRSGLVFRSNRRARLDRIQGVNIVRPFVPRLFGAAKLEVSVAGQDANVQLAYLGSALADALRRDILHLASGLRQPAAAAAAAAASAAAATTTAVPNSGTGGRNGAEMGDFRTQLASAPEFGTADGGVSGIGAAAAGIAGGIGGFAVDRANEFFAPELDPDAAPPESVVRIPHGRLIGSVFFSGFTVFLVLAGIALVVSIGVGGSGWLLVAILPGVIGSVSYYFSRFTKSLRYSIAGTPDGVRVGFGLLSTSNETLPPGRIHAIRVSQPLLWRPFGWWQVRINTAGHSTNKGAAGEANTTTLPVGTEDDVARVLELILPGFNSAEHLALISRGLRSKGGDDGFRNAPRRAAWLRPFSWRRTGYAISDGIALIRRGTVSRELILVPLARLQSVGVSQGPVLRMLRLASASLHTVAGPVAATLSVVDAGEALTLFERVSAGAIESAHLDTSHHWNLPNGAPE</sequence>